<dbReference type="NCBIfam" id="TIGR00229">
    <property type="entry name" value="sensory_box"/>
    <property type="match status" value="1"/>
</dbReference>
<gene>
    <name evidence="10" type="ORF">BHF71_08120</name>
</gene>
<dbReference type="InterPro" id="IPR036890">
    <property type="entry name" value="HATPase_C_sf"/>
</dbReference>
<accession>A0A1D2YV88</accession>
<dbReference type="GO" id="GO:0006355">
    <property type="term" value="P:regulation of DNA-templated transcription"/>
    <property type="evidence" value="ECO:0007669"/>
    <property type="project" value="InterPro"/>
</dbReference>
<dbReference type="Pfam" id="PF02518">
    <property type="entry name" value="HATPase_c"/>
    <property type="match status" value="1"/>
</dbReference>
<dbReference type="SMART" id="SM00091">
    <property type="entry name" value="PAS"/>
    <property type="match status" value="2"/>
</dbReference>
<evidence type="ECO:0000313" key="11">
    <source>
        <dbReference type="Proteomes" id="UP000243739"/>
    </source>
</evidence>
<dbReference type="EC" id="2.7.13.3" evidence="2"/>
<protein>
    <recommendedName>
        <fullName evidence="2">histidine kinase</fullName>
        <ecNumber evidence="2">2.7.13.3</ecNumber>
    </recommendedName>
</protein>
<keyword evidence="7" id="KW-0067">ATP-binding</keyword>
<keyword evidence="4" id="KW-0808">Transferase</keyword>
<dbReference type="InterPro" id="IPR004358">
    <property type="entry name" value="Sig_transdc_His_kin-like_C"/>
</dbReference>
<dbReference type="PANTHER" id="PTHR43065:SF10">
    <property type="entry name" value="PEROXIDE STRESS-ACTIVATED HISTIDINE KINASE MAK3"/>
    <property type="match status" value="1"/>
</dbReference>
<evidence type="ECO:0000256" key="3">
    <source>
        <dbReference type="ARBA" id="ARBA00022553"/>
    </source>
</evidence>
<dbReference type="Gene3D" id="3.30.565.10">
    <property type="entry name" value="Histidine kinase-like ATPase, C-terminal domain"/>
    <property type="match status" value="1"/>
</dbReference>
<dbReference type="PROSITE" id="PS50109">
    <property type="entry name" value="HIS_KIN"/>
    <property type="match status" value="1"/>
</dbReference>
<dbReference type="InterPro" id="IPR036097">
    <property type="entry name" value="HisK_dim/P_sf"/>
</dbReference>
<dbReference type="InterPro" id="IPR003661">
    <property type="entry name" value="HisK_dim/P_dom"/>
</dbReference>
<feature type="domain" description="Histidine kinase" evidence="9">
    <location>
        <begin position="261"/>
        <end position="470"/>
    </location>
</feature>
<keyword evidence="6" id="KW-0418">Kinase</keyword>
<evidence type="ECO:0000256" key="8">
    <source>
        <dbReference type="ARBA" id="ARBA00023012"/>
    </source>
</evidence>
<dbReference type="EMBL" id="MIJF01000017">
    <property type="protein sequence ID" value="OEF99642.1"/>
    <property type="molecule type" value="Genomic_DNA"/>
</dbReference>
<dbReference type="Pfam" id="PF13426">
    <property type="entry name" value="PAS_9"/>
    <property type="match status" value="1"/>
</dbReference>
<evidence type="ECO:0000256" key="1">
    <source>
        <dbReference type="ARBA" id="ARBA00000085"/>
    </source>
</evidence>
<keyword evidence="11" id="KW-1185">Reference proteome</keyword>
<dbReference type="SMART" id="SM00388">
    <property type="entry name" value="HisKA"/>
    <property type="match status" value="1"/>
</dbReference>
<dbReference type="STRING" id="337097.BHF71_08120"/>
<keyword evidence="8" id="KW-0902">Two-component regulatory system</keyword>
<proteinExistence type="predicted"/>
<dbReference type="RefSeq" id="WP_069656497.1">
    <property type="nucleotide sequence ID" value="NZ_MIJF01000017.1"/>
</dbReference>
<dbReference type="InterPro" id="IPR000014">
    <property type="entry name" value="PAS"/>
</dbReference>
<dbReference type="AlphaFoldDB" id="A0A1D2YV88"/>
<evidence type="ECO:0000313" key="10">
    <source>
        <dbReference type="EMBL" id="OEF99642.1"/>
    </source>
</evidence>
<dbReference type="GO" id="GO:0000155">
    <property type="term" value="F:phosphorelay sensor kinase activity"/>
    <property type="evidence" value="ECO:0007669"/>
    <property type="project" value="InterPro"/>
</dbReference>
<reference evidence="10 11" key="1">
    <citation type="submission" date="2016-09" db="EMBL/GenBank/DDBJ databases">
        <title>Draft genome sequence for the type strain of Vulcanibacillus modesticaldus BR, a strictly anaerobic, moderately thermophilic, and nitrate-reducing bacterium from deep sea-hydrothermal vents of the Mid-Atlantic Ridge.</title>
        <authorList>
            <person name="Abin C.A."/>
            <person name="Hollibaugh J.T."/>
        </authorList>
    </citation>
    <scope>NUCLEOTIDE SEQUENCE [LARGE SCALE GENOMIC DNA]</scope>
    <source>
        <strain evidence="10 11">BR</strain>
    </source>
</reference>
<dbReference type="CDD" id="cd00082">
    <property type="entry name" value="HisKA"/>
    <property type="match status" value="1"/>
</dbReference>
<dbReference type="GO" id="GO:0005524">
    <property type="term" value="F:ATP binding"/>
    <property type="evidence" value="ECO:0007669"/>
    <property type="project" value="UniProtKB-KW"/>
</dbReference>
<evidence type="ECO:0000256" key="5">
    <source>
        <dbReference type="ARBA" id="ARBA00022741"/>
    </source>
</evidence>
<evidence type="ECO:0000256" key="2">
    <source>
        <dbReference type="ARBA" id="ARBA00012438"/>
    </source>
</evidence>
<name>A0A1D2YV88_9BACI</name>
<dbReference type="InterPro" id="IPR035965">
    <property type="entry name" value="PAS-like_dom_sf"/>
</dbReference>
<dbReference type="CDD" id="cd00130">
    <property type="entry name" value="PAS"/>
    <property type="match status" value="1"/>
</dbReference>
<organism evidence="10 11">
    <name type="scientific">Vulcanibacillus modesticaldus</name>
    <dbReference type="NCBI Taxonomy" id="337097"/>
    <lineage>
        <taxon>Bacteria</taxon>
        <taxon>Bacillati</taxon>
        <taxon>Bacillota</taxon>
        <taxon>Bacilli</taxon>
        <taxon>Bacillales</taxon>
        <taxon>Bacillaceae</taxon>
        <taxon>Vulcanibacillus</taxon>
    </lineage>
</organism>
<dbReference type="Gene3D" id="3.30.450.20">
    <property type="entry name" value="PAS domain"/>
    <property type="match status" value="1"/>
</dbReference>
<evidence type="ECO:0000259" key="9">
    <source>
        <dbReference type="PROSITE" id="PS50109"/>
    </source>
</evidence>
<dbReference type="InterPro" id="IPR005467">
    <property type="entry name" value="His_kinase_dom"/>
</dbReference>
<dbReference type="PANTHER" id="PTHR43065">
    <property type="entry name" value="SENSOR HISTIDINE KINASE"/>
    <property type="match status" value="1"/>
</dbReference>
<sequence>MSNIRVGMNLEQVIKYINQLPIGYLVIDERGSIIAINQILLQASNYAEIDLLNQPYDILIEFDGSKEDFFEILKSSSLDSHFQLRWRDFRNNLQYSKVLIWRLLRPKFFILGFLDIQKPKQMDLLSRFAESFVSEINIGIIVIDNNLKIIEISPLVCRLLNVEKKQVINRPIDEVFSDIPDEHRIVQRTLIDGIIISNHAIVWTMDHKKYELLIDSNLIRDEKGGAVGAYVVFKDVTNLRSLEQQVCQNDRLVTIGQIAAGTAHEIRNPLTSIKGFMQILKNSLLNNGLVEEIGYIEIVLSEIERINKLVSEILLLSKPKDIVHKPTDVNSVLKAILPIIQNESLLHGVEVKYELNHLIPLVSADSELLKQVFLNIAKNGIEAMSEGGILTISTDINKAQKRVEILIQDTGPGIPNYIVDKIFEPFFTTKGTGTGLGLSISQKIIHDLGGNIRILNKGFGTTFQIKIPFI</sequence>
<dbReference type="Gene3D" id="1.10.287.130">
    <property type="match status" value="1"/>
</dbReference>
<keyword evidence="5" id="KW-0547">Nucleotide-binding</keyword>
<comment type="caution">
    <text evidence="10">The sequence shown here is derived from an EMBL/GenBank/DDBJ whole genome shotgun (WGS) entry which is preliminary data.</text>
</comment>
<dbReference type="Pfam" id="PF00989">
    <property type="entry name" value="PAS"/>
    <property type="match status" value="1"/>
</dbReference>
<dbReference type="Proteomes" id="UP000243739">
    <property type="component" value="Unassembled WGS sequence"/>
</dbReference>
<evidence type="ECO:0000256" key="7">
    <source>
        <dbReference type="ARBA" id="ARBA00022840"/>
    </source>
</evidence>
<dbReference type="InterPro" id="IPR013767">
    <property type="entry name" value="PAS_fold"/>
</dbReference>
<dbReference type="SUPFAM" id="SSF55874">
    <property type="entry name" value="ATPase domain of HSP90 chaperone/DNA topoisomerase II/histidine kinase"/>
    <property type="match status" value="1"/>
</dbReference>
<evidence type="ECO:0000256" key="6">
    <source>
        <dbReference type="ARBA" id="ARBA00022777"/>
    </source>
</evidence>
<evidence type="ECO:0000256" key="4">
    <source>
        <dbReference type="ARBA" id="ARBA00022679"/>
    </source>
</evidence>
<dbReference type="SUPFAM" id="SSF47384">
    <property type="entry name" value="Homodimeric domain of signal transducing histidine kinase"/>
    <property type="match status" value="1"/>
</dbReference>
<dbReference type="PRINTS" id="PR00344">
    <property type="entry name" value="BCTRLSENSOR"/>
</dbReference>
<dbReference type="InterPro" id="IPR003594">
    <property type="entry name" value="HATPase_dom"/>
</dbReference>
<dbReference type="SUPFAM" id="SSF55785">
    <property type="entry name" value="PYP-like sensor domain (PAS domain)"/>
    <property type="match status" value="1"/>
</dbReference>
<dbReference type="SMART" id="SM00387">
    <property type="entry name" value="HATPase_c"/>
    <property type="match status" value="1"/>
</dbReference>
<keyword evidence="3" id="KW-0597">Phosphoprotein</keyword>
<dbReference type="OrthoDB" id="9815750at2"/>
<dbReference type="Pfam" id="PF00512">
    <property type="entry name" value="HisKA"/>
    <property type="match status" value="1"/>
</dbReference>
<comment type="catalytic activity">
    <reaction evidence="1">
        <text>ATP + protein L-histidine = ADP + protein N-phospho-L-histidine.</text>
        <dbReference type="EC" id="2.7.13.3"/>
    </reaction>
</comment>